<keyword evidence="2" id="KW-0902">Two-component regulatory system</keyword>
<dbReference type="InterPro" id="IPR001789">
    <property type="entry name" value="Sig_transdc_resp-reg_receiver"/>
</dbReference>
<sequence length="257" mass="29050">MAIMSDSARDQRPRQAILGQLPRINRADGSPIRVLLVDDEPALTNLVKMALHYEGWIVEVAHNGREAVTKFEKVGPDVLVLDIMLPDMDGLQILQRVREADSYTPTLFLTARDSVMDRVTGLTAGADDYMTKPFSLEELVARLRGLLRRSSHLAPPAEERLQVGDLTLDGPSHEVTRAGMPISLTSTEFELLRFLMRNPRRALTRTEILDRVWNYDFAGRTSIVDLYISYLRKKIDAGREPMIHTVRGVGYMLRPPE</sequence>
<dbReference type="InterPro" id="IPR011006">
    <property type="entry name" value="CheY-like_superfamily"/>
</dbReference>
<feature type="DNA-binding region" description="OmpR/PhoB-type" evidence="7">
    <location>
        <begin position="158"/>
        <end position="255"/>
    </location>
</feature>
<dbReference type="RefSeq" id="WP_085195085.1">
    <property type="nucleotide sequence ID" value="NZ_JACKVI010000009.1"/>
</dbReference>
<evidence type="ECO:0000313" key="11">
    <source>
        <dbReference type="Proteomes" id="UP000194000"/>
    </source>
</evidence>
<dbReference type="PANTHER" id="PTHR48111:SF28">
    <property type="entry name" value="TRANSCRIPTIONAL REGULATORY PROTEIN TCRX-RELATED"/>
    <property type="match status" value="1"/>
</dbReference>
<keyword evidence="3" id="KW-0805">Transcription regulation</keyword>
<evidence type="ECO:0000256" key="7">
    <source>
        <dbReference type="PROSITE-ProRule" id="PRU01091"/>
    </source>
</evidence>
<dbReference type="InterPro" id="IPR001867">
    <property type="entry name" value="OmpR/PhoB-type_DNA-bd"/>
</dbReference>
<accession>A0A1X1V3S6</accession>
<feature type="domain" description="OmpR/PhoB-type" evidence="9">
    <location>
        <begin position="158"/>
        <end position="255"/>
    </location>
</feature>
<evidence type="ECO:0000256" key="6">
    <source>
        <dbReference type="PROSITE-ProRule" id="PRU00169"/>
    </source>
</evidence>
<dbReference type="Proteomes" id="UP000194000">
    <property type="component" value="Unassembled WGS sequence"/>
</dbReference>
<dbReference type="Gene3D" id="1.10.10.10">
    <property type="entry name" value="Winged helix-like DNA-binding domain superfamily/Winged helix DNA-binding domain"/>
    <property type="match status" value="1"/>
</dbReference>
<dbReference type="GO" id="GO:0000156">
    <property type="term" value="F:phosphorelay response regulator activity"/>
    <property type="evidence" value="ECO:0007669"/>
    <property type="project" value="TreeGrafter"/>
</dbReference>
<dbReference type="GO" id="GO:0032993">
    <property type="term" value="C:protein-DNA complex"/>
    <property type="evidence" value="ECO:0007669"/>
    <property type="project" value="TreeGrafter"/>
</dbReference>
<dbReference type="SUPFAM" id="SSF52172">
    <property type="entry name" value="CheY-like"/>
    <property type="match status" value="1"/>
</dbReference>
<dbReference type="PANTHER" id="PTHR48111">
    <property type="entry name" value="REGULATOR OF RPOS"/>
    <property type="match status" value="1"/>
</dbReference>
<gene>
    <name evidence="10" type="ORF">AWC06_09700</name>
</gene>
<dbReference type="InterPro" id="IPR039420">
    <property type="entry name" value="WalR-like"/>
</dbReference>
<evidence type="ECO:0000256" key="1">
    <source>
        <dbReference type="ARBA" id="ARBA00022553"/>
    </source>
</evidence>
<dbReference type="GO" id="GO:0006355">
    <property type="term" value="P:regulation of DNA-templated transcription"/>
    <property type="evidence" value="ECO:0007669"/>
    <property type="project" value="InterPro"/>
</dbReference>
<evidence type="ECO:0000313" key="10">
    <source>
        <dbReference type="EMBL" id="ORV63578.1"/>
    </source>
</evidence>
<dbReference type="OrthoDB" id="4760923at2"/>
<feature type="modified residue" description="4-aspartylphosphate" evidence="6">
    <location>
        <position position="82"/>
    </location>
</feature>
<keyword evidence="4 7" id="KW-0238">DNA-binding</keyword>
<evidence type="ECO:0000256" key="4">
    <source>
        <dbReference type="ARBA" id="ARBA00023125"/>
    </source>
</evidence>
<proteinExistence type="predicted"/>
<evidence type="ECO:0000259" key="8">
    <source>
        <dbReference type="PROSITE" id="PS50110"/>
    </source>
</evidence>
<dbReference type="STRING" id="1260918.AWC06_09700"/>
<name>A0A1X1V3S6_9MYCO</name>
<dbReference type="SUPFAM" id="SSF46894">
    <property type="entry name" value="C-terminal effector domain of the bipartite response regulators"/>
    <property type="match status" value="1"/>
</dbReference>
<keyword evidence="1 6" id="KW-0597">Phosphoprotein</keyword>
<dbReference type="AlphaFoldDB" id="A0A1X1V3S6"/>
<keyword evidence="5" id="KW-0804">Transcription</keyword>
<evidence type="ECO:0000256" key="5">
    <source>
        <dbReference type="ARBA" id="ARBA00023163"/>
    </source>
</evidence>
<protein>
    <submittedName>
        <fullName evidence="10">Two-component system response regulator</fullName>
    </submittedName>
</protein>
<dbReference type="PROSITE" id="PS51755">
    <property type="entry name" value="OMPR_PHOB"/>
    <property type="match status" value="1"/>
</dbReference>
<dbReference type="InterPro" id="IPR016032">
    <property type="entry name" value="Sig_transdc_resp-reg_C-effctor"/>
</dbReference>
<dbReference type="GO" id="GO:0000976">
    <property type="term" value="F:transcription cis-regulatory region binding"/>
    <property type="evidence" value="ECO:0007669"/>
    <property type="project" value="TreeGrafter"/>
</dbReference>
<dbReference type="PROSITE" id="PS50110">
    <property type="entry name" value="RESPONSE_REGULATORY"/>
    <property type="match status" value="1"/>
</dbReference>
<evidence type="ECO:0000256" key="2">
    <source>
        <dbReference type="ARBA" id="ARBA00023012"/>
    </source>
</evidence>
<feature type="domain" description="Response regulatory" evidence="8">
    <location>
        <begin position="33"/>
        <end position="147"/>
    </location>
</feature>
<evidence type="ECO:0000259" key="9">
    <source>
        <dbReference type="PROSITE" id="PS51755"/>
    </source>
</evidence>
<dbReference type="EMBL" id="LQOW01000006">
    <property type="protein sequence ID" value="ORV63578.1"/>
    <property type="molecule type" value="Genomic_DNA"/>
</dbReference>
<reference evidence="10 11" key="1">
    <citation type="submission" date="2016-01" db="EMBL/GenBank/DDBJ databases">
        <title>The new phylogeny of the genus Mycobacterium.</title>
        <authorList>
            <person name="Tarcisio F."/>
            <person name="Conor M."/>
            <person name="Antonella G."/>
            <person name="Elisabetta G."/>
            <person name="Giulia F.S."/>
            <person name="Sara T."/>
            <person name="Anna F."/>
            <person name="Clotilde B."/>
            <person name="Roberto B."/>
            <person name="Veronica D.S."/>
            <person name="Fabio R."/>
            <person name="Monica P."/>
            <person name="Olivier J."/>
            <person name="Enrico T."/>
            <person name="Nicola S."/>
        </authorList>
    </citation>
    <scope>NUCLEOTIDE SEQUENCE [LARGE SCALE GENOMIC DNA]</scope>
    <source>
        <strain evidence="10 11">DSM 45731</strain>
    </source>
</reference>
<dbReference type="SMART" id="SM00862">
    <property type="entry name" value="Trans_reg_C"/>
    <property type="match status" value="1"/>
</dbReference>
<dbReference type="FunFam" id="1.10.10.10:FF:000005">
    <property type="entry name" value="Two-component system response regulator"/>
    <property type="match status" value="1"/>
</dbReference>
<evidence type="ECO:0000256" key="3">
    <source>
        <dbReference type="ARBA" id="ARBA00023015"/>
    </source>
</evidence>
<dbReference type="Gene3D" id="6.10.250.690">
    <property type="match status" value="1"/>
</dbReference>
<dbReference type="Pfam" id="PF00072">
    <property type="entry name" value="Response_reg"/>
    <property type="match status" value="1"/>
</dbReference>
<organism evidence="10 11">
    <name type="scientific">Mycobacterium fragae</name>
    <dbReference type="NCBI Taxonomy" id="1260918"/>
    <lineage>
        <taxon>Bacteria</taxon>
        <taxon>Bacillati</taxon>
        <taxon>Actinomycetota</taxon>
        <taxon>Actinomycetes</taxon>
        <taxon>Mycobacteriales</taxon>
        <taxon>Mycobacteriaceae</taxon>
        <taxon>Mycobacterium</taxon>
    </lineage>
</organism>
<dbReference type="Gene3D" id="3.40.50.2300">
    <property type="match status" value="1"/>
</dbReference>
<dbReference type="GO" id="GO:0005829">
    <property type="term" value="C:cytosol"/>
    <property type="evidence" value="ECO:0007669"/>
    <property type="project" value="TreeGrafter"/>
</dbReference>
<comment type="caution">
    <text evidence="10">The sequence shown here is derived from an EMBL/GenBank/DDBJ whole genome shotgun (WGS) entry which is preliminary data.</text>
</comment>
<dbReference type="SMART" id="SM00448">
    <property type="entry name" value="REC"/>
    <property type="match status" value="1"/>
</dbReference>
<keyword evidence="11" id="KW-1185">Reference proteome</keyword>
<dbReference type="CDD" id="cd00383">
    <property type="entry name" value="trans_reg_C"/>
    <property type="match status" value="1"/>
</dbReference>
<dbReference type="CDD" id="cd17615">
    <property type="entry name" value="REC_OmpR_MtPhoP-like"/>
    <property type="match status" value="1"/>
</dbReference>
<dbReference type="Pfam" id="PF00486">
    <property type="entry name" value="Trans_reg_C"/>
    <property type="match status" value="1"/>
</dbReference>
<dbReference type="InterPro" id="IPR036388">
    <property type="entry name" value="WH-like_DNA-bd_sf"/>
</dbReference>
<dbReference type="FunFam" id="3.40.50.2300:FF:000001">
    <property type="entry name" value="DNA-binding response regulator PhoB"/>
    <property type="match status" value="1"/>
</dbReference>